<evidence type="ECO:0000256" key="9">
    <source>
        <dbReference type="ARBA" id="ARBA00022838"/>
    </source>
</evidence>
<keyword evidence="4" id="KW-0158">Chromosome</keyword>
<name>A0AAD9KDD1_9ANNE</name>
<keyword evidence="12" id="KW-0137">Centromere</keyword>
<keyword evidence="9" id="KW-0995">Kinetochore</keyword>
<evidence type="ECO:0000259" key="14">
    <source>
        <dbReference type="Pfam" id="PF16740"/>
    </source>
</evidence>
<accession>A0AAD9KDD1</accession>
<dbReference type="Proteomes" id="UP001208570">
    <property type="component" value="Unassembled WGS sequence"/>
</dbReference>
<organism evidence="15 16">
    <name type="scientific">Paralvinella palmiformis</name>
    <dbReference type="NCBI Taxonomy" id="53620"/>
    <lineage>
        <taxon>Eukaryota</taxon>
        <taxon>Metazoa</taxon>
        <taxon>Spiralia</taxon>
        <taxon>Lophotrochozoa</taxon>
        <taxon>Annelida</taxon>
        <taxon>Polychaeta</taxon>
        <taxon>Sedentaria</taxon>
        <taxon>Canalipalpata</taxon>
        <taxon>Terebellida</taxon>
        <taxon>Terebelliformia</taxon>
        <taxon>Alvinellidae</taxon>
        <taxon>Paralvinella</taxon>
    </lineage>
</organism>
<dbReference type="GO" id="GO:0000278">
    <property type="term" value="P:mitotic cell cycle"/>
    <property type="evidence" value="ECO:0007669"/>
    <property type="project" value="TreeGrafter"/>
</dbReference>
<keyword evidence="11" id="KW-0131">Cell cycle</keyword>
<keyword evidence="10" id="KW-0206">Cytoskeleton</keyword>
<proteinExistence type="inferred from homology"/>
<dbReference type="PANTHER" id="PTHR32017:SF3">
    <property type="entry name" value="SPINDLE AND KINETOCHORE-ASSOCIATED PROTEIN 2"/>
    <property type="match status" value="1"/>
</dbReference>
<dbReference type="PANTHER" id="PTHR32017">
    <property type="entry name" value="SPINDLE AND KINETOCHORE-ASSOCIATED PROTEIN 2"/>
    <property type="match status" value="1"/>
</dbReference>
<evidence type="ECO:0000256" key="7">
    <source>
        <dbReference type="ARBA" id="ARBA00022701"/>
    </source>
</evidence>
<keyword evidence="16" id="KW-1185">Reference proteome</keyword>
<evidence type="ECO:0000256" key="3">
    <source>
        <dbReference type="ARBA" id="ARBA00010684"/>
    </source>
</evidence>
<dbReference type="GO" id="GO:0008017">
    <property type="term" value="F:microtubule binding"/>
    <property type="evidence" value="ECO:0007669"/>
    <property type="project" value="InterPro"/>
</dbReference>
<evidence type="ECO:0000256" key="2">
    <source>
        <dbReference type="ARBA" id="ARBA00004629"/>
    </source>
</evidence>
<comment type="similarity">
    <text evidence="3">Belongs to the SKA2 family.</text>
</comment>
<evidence type="ECO:0000256" key="12">
    <source>
        <dbReference type="ARBA" id="ARBA00023328"/>
    </source>
</evidence>
<keyword evidence="8" id="KW-0498">Mitosis</keyword>
<evidence type="ECO:0000256" key="4">
    <source>
        <dbReference type="ARBA" id="ARBA00022454"/>
    </source>
</evidence>
<dbReference type="InterPro" id="IPR042091">
    <property type="entry name" value="Ska2_N"/>
</dbReference>
<dbReference type="GO" id="GO:0007059">
    <property type="term" value="P:chromosome segregation"/>
    <property type="evidence" value="ECO:0007669"/>
    <property type="project" value="InterPro"/>
</dbReference>
<dbReference type="Gene3D" id="6.10.250.1380">
    <property type="match status" value="1"/>
</dbReference>
<evidence type="ECO:0000256" key="6">
    <source>
        <dbReference type="ARBA" id="ARBA00022618"/>
    </source>
</evidence>
<evidence type="ECO:0000313" key="15">
    <source>
        <dbReference type="EMBL" id="KAK2169124.1"/>
    </source>
</evidence>
<reference evidence="15" key="1">
    <citation type="journal article" date="2023" name="Mol. Biol. Evol.">
        <title>Third-Generation Sequencing Reveals the Adaptive Role of the Epigenome in Three Deep-Sea Polychaetes.</title>
        <authorList>
            <person name="Perez M."/>
            <person name="Aroh O."/>
            <person name="Sun Y."/>
            <person name="Lan Y."/>
            <person name="Juniper S.K."/>
            <person name="Young C.R."/>
            <person name="Angers B."/>
            <person name="Qian P.Y."/>
        </authorList>
    </citation>
    <scope>NUCLEOTIDE SEQUENCE</scope>
    <source>
        <strain evidence="15">P08H-3</strain>
    </source>
</reference>
<keyword evidence="5" id="KW-0963">Cytoplasm</keyword>
<evidence type="ECO:0000313" key="16">
    <source>
        <dbReference type="Proteomes" id="UP001208570"/>
    </source>
</evidence>
<comment type="caution">
    <text evidence="15">The sequence shown here is derived from an EMBL/GenBank/DDBJ whole genome shotgun (WGS) entry which is preliminary data.</text>
</comment>
<feature type="domain" description="Ska2 N-terminal" evidence="14">
    <location>
        <begin position="7"/>
        <end position="105"/>
    </location>
</feature>
<dbReference type="GO" id="GO:0000940">
    <property type="term" value="C:outer kinetochore"/>
    <property type="evidence" value="ECO:0007669"/>
    <property type="project" value="InterPro"/>
</dbReference>
<evidence type="ECO:0000256" key="10">
    <source>
        <dbReference type="ARBA" id="ARBA00023212"/>
    </source>
</evidence>
<evidence type="ECO:0000256" key="13">
    <source>
        <dbReference type="ARBA" id="ARBA00029651"/>
    </source>
</evidence>
<protein>
    <recommendedName>
        <fullName evidence="13">Protein FAM33A</fullName>
    </recommendedName>
</protein>
<evidence type="ECO:0000256" key="5">
    <source>
        <dbReference type="ARBA" id="ARBA00022490"/>
    </source>
</evidence>
<gene>
    <name evidence="15" type="ORF">LSH36_12g16132</name>
</gene>
<keyword evidence="7" id="KW-0493">Microtubule</keyword>
<dbReference type="EMBL" id="JAODUP010000012">
    <property type="protein sequence ID" value="KAK2169124.1"/>
    <property type="molecule type" value="Genomic_DNA"/>
</dbReference>
<dbReference type="GO" id="GO:0051301">
    <property type="term" value="P:cell division"/>
    <property type="evidence" value="ECO:0007669"/>
    <property type="project" value="UniProtKB-KW"/>
</dbReference>
<evidence type="ECO:0000256" key="8">
    <source>
        <dbReference type="ARBA" id="ARBA00022776"/>
    </source>
</evidence>
<sequence length="132" mass="15122">MDFYFLQFQKAECDLDLIYKKLENDFAAQCEGVDLDEENPVKLLEHVSEIRQQYNALVADAREIEKAQNEAMLYFKETLSKACQSLIDLQVNSGQQYEKADELAKVEELLGYNIFQAGEPSVQNAESEISEN</sequence>
<evidence type="ECO:0000256" key="1">
    <source>
        <dbReference type="ARBA" id="ARBA00004186"/>
    </source>
</evidence>
<dbReference type="InterPro" id="IPR026762">
    <property type="entry name" value="Ska2"/>
</dbReference>
<comment type="subcellular location">
    <subcellularLocation>
        <location evidence="2">Chromosome</location>
        <location evidence="2">Centromere</location>
        <location evidence="2">Kinetochore</location>
    </subcellularLocation>
    <subcellularLocation>
        <location evidence="1">Cytoplasm</location>
        <location evidence="1">Cytoskeleton</location>
        <location evidence="1">Spindle</location>
    </subcellularLocation>
</comment>
<evidence type="ECO:0000256" key="11">
    <source>
        <dbReference type="ARBA" id="ARBA00023306"/>
    </source>
</evidence>
<keyword evidence="6" id="KW-0132">Cell division</keyword>
<dbReference type="GO" id="GO:0005876">
    <property type="term" value="C:spindle microtubule"/>
    <property type="evidence" value="ECO:0007669"/>
    <property type="project" value="InterPro"/>
</dbReference>
<dbReference type="AlphaFoldDB" id="A0AAD9KDD1"/>
<dbReference type="Pfam" id="PF16740">
    <property type="entry name" value="SKA2"/>
    <property type="match status" value="1"/>
</dbReference>